<protein>
    <submittedName>
        <fullName evidence="2">GIP protein</fullName>
    </submittedName>
</protein>
<feature type="transmembrane region" description="Helical" evidence="1">
    <location>
        <begin position="592"/>
        <end position="615"/>
    </location>
</feature>
<dbReference type="OrthoDB" id="428910at2759"/>
<keyword evidence="1" id="KW-0812">Transmembrane</keyword>
<gene>
    <name evidence="2" type="primary">GIP</name>
    <name evidence="2" type="ORF">SPIL2461_LOCUS22775</name>
</gene>
<feature type="transmembrane region" description="Helical" evidence="1">
    <location>
        <begin position="357"/>
        <end position="378"/>
    </location>
</feature>
<dbReference type="InterPro" id="IPR009030">
    <property type="entry name" value="Growth_fac_rcpt_cys_sf"/>
</dbReference>
<dbReference type="PANTHER" id="PTHR11319:SF35">
    <property type="entry name" value="OUTER MEMBRANE PROTEIN PMPC-RELATED"/>
    <property type="match status" value="1"/>
</dbReference>
<organism evidence="2 3">
    <name type="scientific">Symbiodinium pilosum</name>
    <name type="common">Dinoflagellate</name>
    <dbReference type="NCBI Taxonomy" id="2952"/>
    <lineage>
        <taxon>Eukaryota</taxon>
        <taxon>Sar</taxon>
        <taxon>Alveolata</taxon>
        <taxon>Dinophyceae</taxon>
        <taxon>Suessiales</taxon>
        <taxon>Symbiodiniaceae</taxon>
        <taxon>Symbiodinium</taxon>
    </lineage>
</organism>
<keyword evidence="3" id="KW-1185">Reference proteome</keyword>
<dbReference type="PANTHER" id="PTHR11319">
    <property type="entry name" value="G PROTEIN-COUPLED RECEPTOR-RELATED"/>
    <property type="match status" value="1"/>
</dbReference>
<dbReference type="AlphaFoldDB" id="A0A812YAU1"/>
<name>A0A812YAU1_SYMPI</name>
<dbReference type="Proteomes" id="UP000649617">
    <property type="component" value="Unassembled WGS sequence"/>
</dbReference>
<feature type="transmembrane region" description="Helical" evidence="1">
    <location>
        <begin position="665"/>
        <end position="691"/>
    </location>
</feature>
<accession>A0A812YAU1</accession>
<keyword evidence="1" id="KW-1133">Transmembrane helix</keyword>
<feature type="transmembrane region" description="Helical" evidence="1">
    <location>
        <begin position="531"/>
        <end position="550"/>
    </location>
</feature>
<keyword evidence="1" id="KW-0472">Membrane</keyword>
<comment type="caution">
    <text evidence="2">The sequence shown here is derived from an EMBL/GenBank/DDBJ whole genome shotgun (WGS) entry which is preliminary data.</text>
</comment>
<proteinExistence type="predicted"/>
<dbReference type="SUPFAM" id="SSF57184">
    <property type="entry name" value="Growth factor receptor domain"/>
    <property type="match status" value="1"/>
</dbReference>
<feature type="transmembrane region" description="Helical" evidence="1">
    <location>
        <begin position="635"/>
        <end position="653"/>
    </location>
</feature>
<sequence length="710" mass="76982">MPHARPLPCSPLELALFLTGGINSIFLISRGNITFQNVQAGRNGGCIYLHKYKAGFGVKKGNYKMTMARLAKDVTNFTLARTRTQYTLYSSNYIALETASHAFRGCKSAVGGGIFIEGQLLVRGHVEFLNVIATSVRGGAAVNARRVDFESPVAIANASVPDGGVIVTSNAMNAQQLAFINSPAPQIQSATRIQINGSIVVKGTPASMLAPTRTITMLSCDNGLEGYVDAIETGCHSCRPGFFQLQGGPSIQNTSEILGHSCIQAPEGTEQEDQIIRIRPGFMILPETLSRSFRCPNLMACPGGHIMATEHWKDLCETGYEGPGCVNCHKGTHGRVSNNPFACASCARGPVRKVLEWSWFVLQNSVIFAVSASGVLMVGEESYKSTILTNQLMSYVTVSLPVLTAVSYSRTFENSAALIQDILETLQIPVAIADSGGGEGLSVQCLLGYVGLRKTLYGTDFVFCTMALLLMAALGLLVDFWSAVVVGFNCFLPRICFCLGRHLVCYRMLPQAQGGDLVCGFDEDATIPKPMTYVLIAVCFVVGSGMWAVLIRYRRESSSPGVKYLTNAYTEECRMWEITVLLRKMTLMVVNAILPVSLHAALQMECITVILLISLVMNHKYSPYVLKAWNNSESVLLILALATVTLTSCYKANELDWAQSATAQQSLMVMIILLATGPAVFMGIRITIALYREIMEDPVLAAPKELKGDG</sequence>
<reference evidence="2" key="1">
    <citation type="submission" date="2021-02" db="EMBL/GenBank/DDBJ databases">
        <authorList>
            <person name="Dougan E. K."/>
            <person name="Rhodes N."/>
            <person name="Thang M."/>
            <person name="Chan C."/>
        </authorList>
    </citation>
    <scope>NUCLEOTIDE SEQUENCE</scope>
</reference>
<evidence type="ECO:0000313" key="2">
    <source>
        <dbReference type="EMBL" id="CAE7772349.1"/>
    </source>
</evidence>
<feature type="transmembrane region" description="Helical" evidence="1">
    <location>
        <begin position="461"/>
        <end position="484"/>
    </location>
</feature>
<evidence type="ECO:0000313" key="3">
    <source>
        <dbReference type="Proteomes" id="UP000649617"/>
    </source>
</evidence>
<dbReference type="EMBL" id="CAJNIZ010047637">
    <property type="protein sequence ID" value="CAE7772349.1"/>
    <property type="molecule type" value="Genomic_DNA"/>
</dbReference>
<evidence type="ECO:0000256" key="1">
    <source>
        <dbReference type="SAM" id="Phobius"/>
    </source>
</evidence>